<sequence>MKPVLVFVSLLSAAPVSARPHRRLVQLPTRELAPAEGAYDSSEKSHTDENIGGAVNDLSDISAAVGELSPQGDASNAVQSLAIVEDWKIFGHTLSSGPGWSKPAGDCLWLIVTLILLIGLAAFSTSFYRCLKRAFDRLFRNAEEDKKEV</sequence>
<comment type="caution">
    <text evidence="1">The sequence shown here is derived from an EMBL/GenBank/DDBJ whole genome shotgun (WGS) entry which is preliminary data.</text>
</comment>
<evidence type="ECO:0000313" key="2">
    <source>
        <dbReference type="Proteomes" id="UP000814128"/>
    </source>
</evidence>
<reference evidence="1" key="2">
    <citation type="journal article" date="2022" name="New Phytol.">
        <title>Evolutionary transition to the ectomycorrhizal habit in the genomes of a hyperdiverse lineage of mushroom-forming fungi.</title>
        <authorList>
            <person name="Looney B."/>
            <person name="Miyauchi S."/>
            <person name="Morin E."/>
            <person name="Drula E."/>
            <person name="Courty P.E."/>
            <person name="Kohler A."/>
            <person name="Kuo A."/>
            <person name="LaButti K."/>
            <person name="Pangilinan J."/>
            <person name="Lipzen A."/>
            <person name="Riley R."/>
            <person name="Andreopoulos W."/>
            <person name="He G."/>
            <person name="Johnson J."/>
            <person name="Nolan M."/>
            <person name="Tritt A."/>
            <person name="Barry K.W."/>
            <person name="Grigoriev I.V."/>
            <person name="Nagy L.G."/>
            <person name="Hibbett D."/>
            <person name="Henrissat B."/>
            <person name="Matheny P.B."/>
            <person name="Labbe J."/>
            <person name="Martin F.M."/>
        </authorList>
    </citation>
    <scope>NUCLEOTIDE SEQUENCE</scope>
    <source>
        <strain evidence="1">EC-137</strain>
    </source>
</reference>
<dbReference type="Proteomes" id="UP000814128">
    <property type="component" value="Unassembled WGS sequence"/>
</dbReference>
<reference evidence="1" key="1">
    <citation type="submission" date="2021-02" db="EMBL/GenBank/DDBJ databases">
        <authorList>
            <consortium name="DOE Joint Genome Institute"/>
            <person name="Ahrendt S."/>
            <person name="Looney B.P."/>
            <person name="Miyauchi S."/>
            <person name="Morin E."/>
            <person name="Drula E."/>
            <person name="Courty P.E."/>
            <person name="Chicoki N."/>
            <person name="Fauchery L."/>
            <person name="Kohler A."/>
            <person name="Kuo A."/>
            <person name="Labutti K."/>
            <person name="Pangilinan J."/>
            <person name="Lipzen A."/>
            <person name="Riley R."/>
            <person name="Andreopoulos W."/>
            <person name="He G."/>
            <person name="Johnson J."/>
            <person name="Barry K.W."/>
            <person name="Grigoriev I.V."/>
            <person name="Nagy L."/>
            <person name="Hibbett D."/>
            <person name="Henrissat B."/>
            <person name="Matheny P.B."/>
            <person name="Labbe J."/>
            <person name="Martin F."/>
        </authorList>
    </citation>
    <scope>NUCLEOTIDE SEQUENCE</scope>
    <source>
        <strain evidence="1">EC-137</strain>
    </source>
</reference>
<accession>A0ACB8Q7S9</accession>
<organism evidence="1 2">
    <name type="scientific">Vararia minispora EC-137</name>
    <dbReference type="NCBI Taxonomy" id="1314806"/>
    <lineage>
        <taxon>Eukaryota</taxon>
        <taxon>Fungi</taxon>
        <taxon>Dikarya</taxon>
        <taxon>Basidiomycota</taxon>
        <taxon>Agaricomycotina</taxon>
        <taxon>Agaricomycetes</taxon>
        <taxon>Russulales</taxon>
        <taxon>Lachnocladiaceae</taxon>
        <taxon>Vararia</taxon>
    </lineage>
</organism>
<gene>
    <name evidence="1" type="ORF">K488DRAFT_90393</name>
</gene>
<name>A0ACB8Q7S9_9AGAM</name>
<keyword evidence="2" id="KW-1185">Reference proteome</keyword>
<protein>
    <submittedName>
        <fullName evidence="1">Uncharacterized protein</fullName>
    </submittedName>
</protein>
<proteinExistence type="predicted"/>
<evidence type="ECO:0000313" key="1">
    <source>
        <dbReference type="EMBL" id="KAI0027845.1"/>
    </source>
</evidence>
<dbReference type="EMBL" id="MU273830">
    <property type="protein sequence ID" value="KAI0027845.1"/>
    <property type="molecule type" value="Genomic_DNA"/>
</dbReference>